<sequence>MSQIPKESEALIDPRTGCMSRAWRQFFNGLSTSSQVVERITQIVEGQQPGSGALSDIAKLTTAGYLVNAGGTIVARSMQEGTGITITNPAATANATVFALALFDDTGAGDGLWKFTRDEFGRVEGTQEATAEDLAFNDALMALGVSDVQGALDLALSALPVFSATAPDIDVYRHWINTDDLTEFWRYDDGTSVQWVNVGGGNGADAFVPTYIAAGASWMVPEHKQALFHRTIDVDGSLVVDGALIEV</sequence>
<protein>
    <submittedName>
        <fullName evidence="1">Uncharacterized protein</fullName>
    </submittedName>
</protein>
<evidence type="ECO:0000313" key="2">
    <source>
        <dbReference type="Proteomes" id="UP000479692"/>
    </source>
</evidence>
<dbReference type="Proteomes" id="UP000479692">
    <property type="component" value="Unassembled WGS sequence"/>
</dbReference>
<keyword evidence="2" id="KW-1185">Reference proteome</keyword>
<gene>
    <name evidence="1" type="ORF">GN331_05180</name>
</gene>
<comment type="caution">
    <text evidence="1">The sequence shown here is derived from an EMBL/GenBank/DDBJ whole genome shotgun (WGS) entry which is preliminary data.</text>
</comment>
<organism evidence="1 2">
    <name type="scientific">Noviluteimonas gilva</name>
    <dbReference type="NCBI Taxonomy" id="2682097"/>
    <lineage>
        <taxon>Bacteria</taxon>
        <taxon>Pseudomonadati</taxon>
        <taxon>Pseudomonadota</taxon>
        <taxon>Gammaproteobacteria</taxon>
        <taxon>Lysobacterales</taxon>
        <taxon>Lysobacteraceae</taxon>
        <taxon>Noviluteimonas</taxon>
    </lineage>
</organism>
<proteinExistence type="predicted"/>
<name>A0A7C9HUE5_9GAMM</name>
<dbReference type="AlphaFoldDB" id="A0A7C9HUE5"/>
<evidence type="ECO:0000313" key="1">
    <source>
        <dbReference type="EMBL" id="MUV13598.1"/>
    </source>
</evidence>
<dbReference type="RefSeq" id="WP_156640782.1">
    <property type="nucleotide sequence ID" value="NZ_WOXT01000001.1"/>
</dbReference>
<reference evidence="1 2" key="1">
    <citation type="submission" date="2019-12" db="EMBL/GenBank/DDBJ databases">
        <authorList>
            <person name="Xu J."/>
        </authorList>
    </citation>
    <scope>NUCLEOTIDE SEQUENCE [LARGE SCALE GENOMIC DNA]</scope>
    <source>
        <strain evidence="1 2">HX-5-24</strain>
    </source>
</reference>
<dbReference type="EMBL" id="WOXT01000001">
    <property type="protein sequence ID" value="MUV13598.1"/>
    <property type="molecule type" value="Genomic_DNA"/>
</dbReference>
<accession>A0A7C9HUE5</accession>